<keyword evidence="2" id="KW-1185">Reference proteome</keyword>
<organism evidence="1 2">
    <name type="scientific">Pectobacterium phage vB_PcaM_CBB</name>
    <dbReference type="NCBI Taxonomy" id="2772511"/>
    <lineage>
        <taxon>Viruses</taxon>
        <taxon>Duplodnaviria</taxon>
        <taxon>Heunggongvirae</taxon>
        <taxon>Uroviricota</taxon>
        <taxon>Caudoviricetes</taxon>
        <taxon>Mimasvirus</taxon>
        <taxon>Mimasvirus CBB</taxon>
    </lineage>
</organism>
<evidence type="ECO:0000313" key="1">
    <source>
        <dbReference type="EMBL" id="AMM44033.1"/>
    </source>
</evidence>
<reference evidence="2" key="1">
    <citation type="submission" date="2016-01" db="EMBL/GenBank/DDBJ databases">
        <title>Isolation and Characterization of Enterobacteria phage CBB.</title>
        <authorList>
            <person name="Buttimer C.T.H."/>
            <person name="Hendrix H."/>
            <person name="Alexandre H."/>
            <person name="O'Mahony J."/>
            <person name="Lavigne R."/>
            <person name="Coffey A."/>
        </authorList>
    </citation>
    <scope>NUCLEOTIDE SEQUENCE [LARGE SCALE GENOMIC DNA]</scope>
</reference>
<dbReference type="EMBL" id="KU574722">
    <property type="protein sequence ID" value="AMM44033.1"/>
    <property type="molecule type" value="Genomic_DNA"/>
</dbReference>
<proteinExistence type="predicted"/>
<name>A0A1L2CVH8_9CAUD</name>
<gene>
    <name evidence="1" type="ORF">CBB_470</name>
</gene>
<accession>A0A1L2CVH8</accession>
<evidence type="ECO:0000313" key="2">
    <source>
        <dbReference type="Proteomes" id="UP000223891"/>
    </source>
</evidence>
<dbReference type="Proteomes" id="UP000223891">
    <property type="component" value="Segment"/>
</dbReference>
<sequence>MKRNRQMILSSTSETDIKVTRINHRYHARLFVNGIFSDEMACELRSDIGWICREMMRWCDKLGAGNNHTDSARRRHNKDDAPRGKVLYYGEIQNNIEKHKAKKQK</sequence>
<protein>
    <submittedName>
        <fullName evidence="1">Uncharacterized protein</fullName>
    </submittedName>
</protein>